<gene>
    <name evidence="2" type="ORF">OVA965_LOCUS3221</name>
    <name evidence="3" type="ORF">TMI583_LOCUS3220</name>
</gene>
<sequence>MSTSLTSTLSVQKANTDRVNLIPEYNWHVQFDKQFDPRWKPFDRPRATQILEYAPLFVRYLQYYFRIKKLKRRPHMDFINPVPLQQIYGVPIGGIGCGTIGRGFRGEFCRYQLVPGLYEFRTVEINSFSVCVRRRCRTYYTQVLIPYRMRKNGMKSWHGAFPNENGHYYALYPQSWTTYDLPGQNIRLLCKQLSPVIPHEYKDSSLPVGSFVWYIENNNDEPVEVSLMFTWQSGSEQGQLTGCFPLSQYTLSNDV</sequence>
<evidence type="ECO:0000259" key="1">
    <source>
        <dbReference type="Pfam" id="PF12215"/>
    </source>
</evidence>
<evidence type="ECO:0000313" key="4">
    <source>
        <dbReference type="Proteomes" id="UP000677228"/>
    </source>
</evidence>
<dbReference type="EMBL" id="CAJOBA010000758">
    <property type="protein sequence ID" value="CAF3554670.1"/>
    <property type="molecule type" value="Genomic_DNA"/>
</dbReference>
<organism evidence="2 4">
    <name type="scientific">Didymodactylos carnosus</name>
    <dbReference type="NCBI Taxonomy" id="1234261"/>
    <lineage>
        <taxon>Eukaryota</taxon>
        <taxon>Metazoa</taxon>
        <taxon>Spiralia</taxon>
        <taxon>Gnathifera</taxon>
        <taxon>Rotifera</taxon>
        <taxon>Eurotatoria</taxon>
        <taxon>Bdelloidea</taxon>
        <taxon>Philodinida</taxon>
        <taxon>Philodinidae</taxon>
        <taxon>Didymodactylos</taxon>
    </lineage>
</organism>
<dbReference type="GO" id="GO:0008422">
    <property type="term" value="F:beta-glucosidase activity"/>
    <property type="evidence" value="ECO:0007669"/>
    <property type="project" value="TreeGrafter"/>
</dbReference>
<dbReference type="AlphaFoldDB" id="A0A8S2CUY2"/>
<dbReference type="Pfam" id="PF12215">
    <property type="entry name" value="Glyco_hydr_116N"/>
    <property type="match status" value="1"/>
</dbReference>
<accession>A0A8S2CUY2</accession>
<dbReference type="InterPro" id="IPR024462">
    <property type="entry name" value="GH116_N"/>
</dbReference>
<evidence type="ECO:0000313" key="3">
    <source>
        <dbReference type="EMBL" id="CAF3554670.1"/>
    </source>
</evidence>
<dbReference type="PANTHER" id="PTHR12654">
    <property type="entry name" value="BILE ACID BETA-GLUCOSIDASE-RELATED"/>
    <property type="match status" value="1"/>
</dbReference>
<proteinExistence type="predicted"/>
<dbReference type="InterPro" id="IPR052566">
    <property type="entry name" value="Non-lysos_glucosylceramidase"/>
</dbReference>
<dbReference type="Proteomes" id="UP000682733">
    <property type="component" value="Unassembled WGS sequence"/>
</dbReference>
<protein>
    <recommendedName>
        <fullName evidence="1">Glycosyl-hydrolase family 116 N-terminal domain-containing protein</fullName>
    </recommendedName>
</protein>
<dbReference type="PANTHER" id="PTHR12654:SF0">
    <property type="entry name" value="NON-LYSOSOMAL GLUCOSYLCERAMIDASE"/>
    <property type="match status" value="1"/>
</dbReference>
<feature type="domain" description="Glycosyl-hydrolase family 116 N-terminal" evidence="1">
    <location>
        <begin position="89"/>
        <end position="236"/>
    </location>
</feature>
<dbReference type="EMBL" id="CAJNOK010000758">
    <property type="protein sequence ID" value="CAF0773625.1"/>
    <property type="molecule type" value="Genomic_DNA"/>
</dbReference>
<name>A0A8S2CUY2_9BILA</name>
<dbReference type="Proteomes" id="UP000677228">
    <property type="component" value="Unassembled WGS sequence"/>
</dbReference>
<evidence type="ECO:0000313" key="2">
    <source>
        <dbReference type="EMBL" id="CAF0773625.1"/>
    </source>
</evidence>
<comment type="caution">
    <text evidence="2">The sequence shown here is derived from an EMBL/GenBank/DDBJ whole genome shotgun (WGS) entry which is preliminary data.</text>
</comment>
<reference evidence="2" key="1">
    <citation type="submission" date="2021-02" db="EMBL/GenBank/DDBJ databases">
        <authorList>
            <person name="Nowell W R."/>
        </authorList>
    </citation>
    <scope>NUCLEOTIDE SEQUENCE</scope>
</reference>